<dbReference type="EMBL" id="NRSG01000144">
    <property type="protein sequence ID" value="MBK1660072.1"/>
    <property type="molecule type" value="Genomic_DNA"/>
</dbReference>
<dbReference type="InterPro" id="IPR039697">
    <property type="entry name" value="Alcohol_dehydrogenase_Fe"/>
</dbReference>
<feature type="compositionally biased region" description="Low complexity" evidence="5">
    <location>
        <begin position="17"/>
        <end position="27"/>
    </location>
</feature>
<dbReference type="SUPFAM" id="SSF56796">
    <property type="entry name" value="Dehydroquinate synthase-like"/>
    <property type="match status" value="1"/>
</dbReference>
<dbReference type="Gene3D" id="1.20.1090.10">
    <property type="entry name" value="Dehydroquinate synthase-like - alpha domain"/>
    <property type="match status" value="1"/>
</dbReference>
<dbReference type="InterPro" id="IPR056798">
    <property type="entry name" value="ADH_Fe_C"/>
</dbReference>
<accession>A0ABS1CZZ9</accession>
<dbReference type="Gene3D" id="3.40.50.1970">
    <property type="match status" value="1"/>
</dbReference>
<dbReference type="PANTHER" id="PTHR11496:SF102">
    <property type="entry name" value="ALCOHOL DEHYDROGENASE 4"/>
    <property type="match status" value="1"/>
</dbReference>
<evidence type="ECO:0000313" key="8">
    <source>
        <dbReference type="EMBL" id="MBK1660072.1"/>
    </source>
</evidence>
<evidence type="ECO:0008006" key="10">
    <source>
        <dbReference type="Google" id="ProtNLM"/>
    </source>
</evidence>
<dbReference type="CDD" id="cd08192">
    <property type="entry name" value="MAR-like"/>
    <property type="match status" value="1"/>
</dbReference>
<feature type="region of interest" description="Disordered" evidence="5">
    <location>
        <begin position="1"/>
        <end position="72"/>
    </location>
</feature>
<gene>
    <name evidence="8" type="ORF">CKO45_17720</name>
</gene>
<evidence type="ECO:0000256" key="3">
    <source>
        <dbReference type="ARBA" id="ARBA00023002"/>
    </source>
</evidence>
<evidence type="ECO:0000256" key="1">
    <source>
        <dbReference type="ARBA" id="ARBA00001962"/>
    </source>
</evidence>
<dbReference type="Proteomes" id="UP000697995">
    <property type="component" value="Unassembled WGS sequence"/>
</dbReference>
<dbReference type="PROSITE" id="PS00060">
    <property type="entry name" value="ADH_IRON_2"/>
    <property type="match status" value="1"/>
</dbReference>
<protein>
    <recommendedName>
        <fullName evidence="10">Maleylacetate reductase</fullName>
    </recommendedName>
</protein>
<dbReference type="InterPro" id="IPR018211">
    <property type="entry name" value="ADH_Fe_CS"/>
</dbReference>
<sequence length="481" mass="50149">MGRGAGPHPRPQRRRQGAAGIGRIAPGDSARRAGGCDQAASRPGTRNAAARRRMGAGADRPRAAGHPPAAAIAAGPGPISRPVAAPGCHAAAGRETELRAMPQTIHRWPAQQRVRTGPVAETLPPEIEDCGRVLLATTRSLVRSDIARTVRAALGSRLAAEHATMRAHSPLEDVLDLAAMIADSGAERVVTLGGGSVIDGAKVACRAAWEGVTDAEGLVGLAVSRGAEPEEWERVEPLPRIVAVPTTLSAAEFAPHAGYTDLAAGRKMRAVSPAQVPRAVLLDPAATLETPAELLLSSGIRAVDHAAERLCARDRAPFSDAVSRQALVMLARALPAIRRTAADLAARSEAQQAMWLSVMGGWSGVPVGASHGIGYILGGARGVPHGITSCLGLPAVMQWNEPVNRDRQAEIAHLFGGATGHAALRRFIRDLGLPTTLAEVGIGESEIEPLAARWDGGPPIATNPRPVRSHADVAEILRLMR</sequence>
<evidence type="ECO:0000259" key="7">
    <source>
        <dbReference type="Pfam" id="PF25137"/>
    </source>
</evidence>
<comment type="similarity">
    <text evidence="2">Belongs to the iron-containing alcohol dehydrogenase family.</text>
</comment>
<comment type="caution">
    <text evidence="8">The sequence shown here is derived from an EMBL/GenBank/DDBJ whole genome shotgun (WGS) entry which is preliminary data.</text>
</comment>
<evidence type="ECO:0000313" key="9">
    <source>
        <dbReference type="Proteomes" id="UP000697995"/>
    </source>
</evidence>
<organism evidence="8 9">
    <name type="scientific">Paracraurococcus ruber</name>
    <dbReference type="NCBI Taxonomy" id="77675"/>
    <lineage>
        <taxon>Bacteria</taxon>
        <taxon>Pseudomonadati</taxon>
        <taxon>Pseudomonadota</taxon>
        <taxon>Alphaproteobacteria</taxon>
        <taxon>Acetobacterales</taxon>
        <taxon>Roseomonadaceae</taxon>
        <taxon>Paracraurococcus</taxon>
    </lineage>
</organism>
<evidence type="ECO:0000256" key="5">
    <source>
        <dbReference type="SAM" id="MobiDB-lite"/>
    </source>
</evidence>
<name>A0ABS1CZZ9_9PROT</name>
<proteinExistence type="inferred from homology"/>
<keyword evidence="3" id="KW-0560">Oxidoreductase</keyword>
<feature type="domain" description="Fe-containing alcohol dehydrogenase-like C-terminal" evidence="7">
    <location>
        <begin position="297"/>
        <end position="478"/>
    </location>
</feature>
<feature type="domain" description="Alcohol dehydrogenase iron-type/glycerol dehydrogenase GldA" evidence="6">
    <location>
        <begin position="115"/>
        <end position="284"/>
    </location>
</feature>
<reference evidence="8 9" key="1">
    <citation type="journal article" date="2020" name="Microorganisms">
        <title>Osmotic Adaptation and Compatible Solute Biosynthesis of Phototrophic Bacteria as Revealed from Genome Analyses.</title>
        <authorList>
            <person name="Imhoff J.F."/>
            <person name="Rahn T."/>
            <person name="Kunzel S."/>
            <person name="Keller A."/>
            <person name="Neulinger S.C."/>
        </authorList>
    </citation>
    <scope>NUCLEOTIDE SEQUENCE [LARGE SCALE GENOMIC DNA]</scope>
    <source>
        <strain evidence="8 9">DSM 15382</strain>
    </source>
</reference>
<keyword evidence="9" id="KW-1185">Reference proteome</keyword>
<dbReference type="InterPro" id="IPR001670">
    <property type="entry name" value="ADH_Fe/GldA"/>
</dbReference>
<evidence type="ECO:0000259" key="6">
    <source>
        <dbReference type="Pfam" id="PF00465"/>
    </source>
</evidence>
<dbReference type="Pfam" id="PF25137">
    <property type="entry name" value="ADH_Fe_C"/>
    <property type="match status" value="1"/>
</dbReference>
<comment type="cofactor">
    <cofactor evidence="1">
        <name>Fe cation</name>
        <dbReference type="ChEBI" id="CHEBI:24875"/>
    </cofactor>
</comment>
<keyword evidence="4" id="KW-0520">NAD</keyword>
<dbReference type="PANTHER" id="PTHR11496">
    <property type="entry name" value="ALCOHOL DEHYDROGENASE"/>
    <property type="match status" value="1"/>
</dbReference>
<evidence type="ECO:0000256" key="4">
    <source>
        <dbReference type="ARBA" id="ARBA00023027"/>
    </source>
</evidence>
<dbReference type="Pfam" id="PF00465">
    <property type="entry name" value="Fe-ADH"/>
    <property type="match status" value="1"/>
</dbReference>
<evidence type="ECO:0000256" key="2">
    <source>
        <dbReference type="ARBA" id="ARBA00007358"/>
    </source>
</evidence>